<dbReference type="Gene3D" id="3.40.50.1820">
    <property type="entry name" value="alpha/beta hydrolase"/>
    <property type="match status" value="1"/>
</dbReference>
<keyword evidence="5" id="KW-0378">Hydrolase</keyword>
<dbReference type="EMBL" id="VIGI01000012">
    <property type="protein sequence ID" value="KAB8293506.1"/>
    <property type="molecule type" value="Genomic_DNA"/>
</dbReference>
<dbReference type="OrthoDB" id="3225429at2759"/>
<reference evidence="11 12" key="1">
    <citation type="submission" date="2019-06" db="EMBL/GenBank/DDBJ databases">
        <title>Genome Sequence of the Brown Rot Fungal Pathogen Monilinia laxa.</title>
        <authorList>
            <person name="De Miccolis Angelini R.M."/>
            <person name="Landi L."/>
            <person name="Abate D."/>
            <person name="Pollastro S."/>
            <person name="Romanazzi G."/>
            <person name="Faretra F."/>
        </authorList>
    </citation>
    <scope>NUCLEOTIDE SEQUENCE [LARGE SCALE GENOMIC DNA]</scope>
    <source>
        <strain evidence="11 12">Mlax316</strain>
    </source>
</reference>
<dbReference type="GO" id="GO:0050525">
    <property type="term" value="F:cutinase activity"/>
    <property type="evidence" value="ECO:0007669"/>
    <property type="project" value="UniProtKB-EC"/>
</dbReference>
<keyword evidence="3" id="KW-0719">Serine esterase</keyword>
<dbReference type="InterPro" id="IPR000675">
    <property type="entry name" value="Cutinase/axe"/>
</dbReference>
<keyword evidence="6 9" id="KW-1015">Disulfide bond</keyword>
<feature type="active site" description="Proton donor/acceptor" evidence="8">
    <location>
        <position position="236"/>
    </location>
</feature>
<keyword evidence="4 10" id="KW-0732">Signal</keyword>
<evidence type="ECO:0000256" key="2">
    <source>
        <dbReference type="ARBA" id="ARBA00013095"/>
    </source>
</evidence>
<dbReference type="PRINTS" id="PR00129">
    <property type="entry name" value="CUTINASE"/>
</dbReference>
<dbReference type="PANTHER" id="PTHR48250">
    <property type="entry name" value="CUTINASE 2-RELATED"/>
    <property type="match status" value="1"/>
</dbReference>
<dbReference type="GO" id="GO:0005576">
    <property type="term" value="C:extracellular region"/>
    <property type="evidence" value="ECO:0007669"/>
    <property type="project" value="InterPro"/>
</dbReference>
<evidence type="ECO:0000256" key="3">
    <source>
        <dbReference type="ARBA" id="ARBA00022487"/>
    </source>
</evidence>
<sequence length="257" mass="26402">MKLNYLLTVLTASLVAAAPIPSVPTTDNEKRNAPLNVLLSQILSHLPITSGALGTIDKVLLDFNNLLSALTGVSSTYNELGGACKAYTVIFARGTDDNGNTGVYTGPPFFMALKNAVGSSNVTIQGVNNYAATMANYLAGGDPVGSASMASQIKAAYAACPNTHLIASGFSQGGQVVHNALALLPAATARWISSVVIFGDPYDGQAIPNVDSSKIDTICHEGDNICQNGDLILPVHLTYSGDATSAAAFVVAAAKNA</sequence>
<comment type="caution">
    <text evidence="11">The sequence shown here is derived from an EMBL/GenBank/DDBJ whole genome shotgun (WGS) entry which is preliminary data.</text>
</comment>
<evidence type="ECO:0000313" key="12">
    <source>
        <dbReference type="Proteomes" id="UP000326757"/>
    </source>
</evidence>
<keyword evidence="12" id="KW-1185">Reference proteome</keyword>
<evidence type="ECO:0000256" key="4">
    <source>
        <dbReference type="ARBA" id="ARBA00022729"/>
    </source>
</evidence>
<dbReference type="GO" id="GO:0016052">
    <property type="term" value="P:carbohydrate catabolic process"/>
    <property type="evidence" value="ECO:0007669"/>
    <property type="project" value="TreeGrafter"/>
</dbReference>
<organism evidence="11 12">
    <name type="scientific">Monilinia laxa</name>
    <name type="common">Brown rot fungus</name>
    <name type="synonym">Sclerotinia laxa</name>
    <dbReference type="NCBI Taxonomy" id="61186"/>
    <lineage>
        <taxon>Eukaryota</taxon>
        <taxon>Fungi</taxon>
        <taxon>Dikarya</taxon>
        <taxon>Ascomycota</taxon>
        <taxon>Pezizomycotina</taxon>
        <taxon>Leotiomycetes</taxon>
        <taxon>Helotiales</taxon>
        <taxon>Sclerotiniaceae</taxon>
        <taxon>Monilinia</taxon>
    </lineage>
</organism>
<dbReference type="FunFam" id="3.40.50.1820:FF:000244">
    <property type="entry name" value="Cutinase"/>
    <property type="match status" value="1"/>
</dbReference>
<dbReference type="InterPro" id="IPR029058">
    <property type="entry name" value="AB_hydrolase_fold"/>
</dbReference>
<feature type="disulfide bond" evidence="9">
    <location>
        <begin position="219"/>
        <end position="226"/>
    </location>
</feature>
<dbReference type="Pfam" id="PF01083">
    <property type="entry name" value="Cutinase"/>
    <property type="match status" value="1"/>
</dbReference>
<feature type="active site" evidence="8">
    <location>
        <position position="223"/>
    </location>
</feature>
<gene>
    <name evidence="11" type="ORF">EYC80_007812</name>
</gene>
<feature type="chain" id="PRO_5024992444" description="cutinase" evidence="10">
    <location>
        <begin position="18"/>
        <end position="257"/>
    </location>
</feature>
<feature type="active site" description="Nucleophile" evidence="8">
    <location>
        <position position="171"/>
    </location>
</feature>
<evidence type="ECO:0000256" key="7">
    <source>
        <dbReference type="ARBA" id="ARBA00034045"/>
    </source>
</evidence>
<evidence type="ECO:0000256" key="5">
    <source>
        <dbReference type="ARBA" id="ARBA00022801"/>
    </source>
</evidence>
<evidence type="ECO:0000256" key="9">
    <source>
        <dbReference type="PIRSR" id="PIRSR611150-2"/>
    </source>
</evidence>
<dbReference type="InterPro" id="IPR011150">
    <property type="entry name" value="Cutinase_monf"/>
</dbReference>
<dbReference type="AlphaFoldDB" id="A0A5N6JX29"/>
<dbReference type="SUPFAM" id="SSF53474">
    <property type="entry name" value="alpha/beta-Hydrolases"/>
    <property type="match status" value="1"/>
</dbReference>
<proteinExistence type="inferred from homology"/>
<evidence type="ECO:0000256" key="10">
    <source>
        <dbReference type="SAM" id="SignalP"/>
    </source>
</evidence>
<feature type="disulfide bond" evidence="9">
    <location>
        <begin position="84"/>
        <end position="160"/>
    </location>
</feature>
<dbReference type="PANTHER" id="PTHR48250:SF1">
    <property type="entry name" value="CUTINASE"/>
    <property type="match status" value="1"/>
</dbReference>
<name>A0A5N6JX29_MONLA</name>
<dbReference type="SMART" id="SM01110">
    <property type="entry name" value="Cutinase"/>
    <property type="match status" value="1"/>
</dbReference>
<evidence type="ECO:0000256" key="6">
    <source>
        <dbReference type="ARBA" id="ARBA00023157"/>
    </source>
</evidence>
<protein>
    <recommendedName>
        <fullName evidence="2">cutinase</fullName>
        <ecNumber evidence="2">3.1.1.74</ecNumber>
    </recommendedName>
</protein>
<accession>A0A5N6JX29</accession>
<dbReference type="Proteomes" id="UP000326757">
    <property type="component" value="Unassembled WGS sequence"/>
</dbReference>
<comment type="catalytic activity">
    <reaction evidence="7">
        <text>cutin + H2O = cutin monomers.</text>
        <dbReference type="EC" id="3.1.1.74"/>
    </reaction>
</comment>
<evidence type="ECO:0000313" key="11">
    <source>
        <dbReference type="EMBL" id="KAB8293506.1"/>
    </source>
</evidence>
<evidence type="ECO:0000256" key="1">
    <source>
        <dbReference type="ARBA" id="ARBA00007534"/>
    </source>
</evidence>
<comment type="similarity">
    <text evidence="1">Belongs to the cutinase family.</text>
</comment>
<feature type="signal peptide" evidence="10">
    <location>
        <begin position="1"/>
        <end position="17"/>
    </location>
</feature>
<dbReference type="EC" id="3.1.1.74" evidence="2"/>
<evidence type="ECO:0000256" key="8">
    <source>
        <dbReference type="PIRSR" id="PIRSR611150-1"/>
    </source>
</evidence>